<sequence>MAEVIGLVASIGTITAAGFKAAKAISTITSELGAAGAEISGIATDLKAVSLILNELKKRLNKADNLSVEVLDVAYEITALCKTDIEGVERFLVPLTSPFGQSLKLKDKVKWLFEKAKVSSRRASLDSLKLTLGLFLHTLDFIENGDEGSEDVAEHIKEEVRNLVVETQYTKTALLDAERLDTTFRSEYENSLTPSSQIENGEYKPEDSALVSRLSMYDQDQMQLTRRQSQTDSAVFLETMSDDDFIEISEHLRLQKVVRELAVKIVHPTQRQGAQAASSDDSARSWQDDDATRGTYTFRPSRDRLEEELENTKQHLDQSLERISLLEREVARYELEARANEERERRQQEEQRRHEEESRIRIETEQVFNKRMEDMRLAQEEAKREVEKARREAEEAAMDKIKAEQKAEQERQKAYEDAIAAAKETARREFEAEMMGREQAQKRVSNPFPPTMSILQPSGLCSRCNHIIQIRPQYRESKHFKTVPEVLEGKDLGCYICWTISHTKRWRESALDAFTENLEYTFIDTQKRNSWGYAKLLVLDIRGGVCDGIPGGTHQWTFEGLETGGPDSRSDISDYNEPVFSLKRHRWIGVGQAALDWVHSCDLNHPGCRPHDSLYRPTRLLKILNNQVVKLIHTLDEATGNYAALSHCWGKTQTIKLQSDTKDLLEHGIEIVSLPKSYQEAILVCLKLDIAFIWIDSLCIFQDSQDDWEREAITMQYVYGNSYLNICTAAAADSTEESFIGRSKGILKTPRVNRTWQNGSADSFFLYYDCSLQEDIAESPLRHRGWVYQEWYLSPRSLILSHNQLWWHCREFLANEENPYGNPEFEQFDWLKVTNHIDAPYLERRPGFEEFDWIKVSNNVYTWGLTEHEGGMMRSFRLWFEHVEAYMNMNFSKESDRMIAFSGIVSSFGQSQKLTGTYLAGLWRAHLPLGLCWYVKDSKTSRSSRYIAPSWTWTSLLGPYQLGHIGHLDSFRLGKPGLLTTLESAPAASSDSSIKVTSITDGAIAVHGNIIGPVSFAMQEGTIYLVDECNGERFEDPYFDENDEDGPLTTSMDIRPFEKGRGTVTDVVRQVERLNDYAGSLYILPIGQMPSLCQVYSLILYQPLHESSVFFRVGYVTSTEMIAARGFYYRITHTPTLGSLVTIL</sequence>
<evidence type="ECO:0000259" key="2">
    <source>
        <dbReference type="Pfam" id="PF06985"/>
    </source>
</evidence>
<dbReference type="PANTHER" id="PTHR33112:SF16">
    <property type="entry name" value="HETEROKARYON INCOMPATIBILITY DOMAIN-CONTAINING PROTEIN"/>
    <property type="match status" value="1"/>
</dbReference>
<dbReference type="AlphaFoldDB" id="A0A1B8B0P6"/>
<feature type="region of interest" description="Disordered" evidence="1">
    <location>
        <begin position="269"/>
        <end position="299"/>
    </location>
</feature>
<feature type="compositionally biased region" description="Low complexity" evidence="1">
    <location>
        <begin position="270"/>
        <end position="280"/>
    </location>
</feature>
<accession>A0A1B8B0P6</accession>
<evidence type="ECO:0000313" key="3">
    <source>
        <dbReference type="EMBL" id="OBS26300.1"/>
    </source>
</evidence>
<dbReference type="PANTHER" id="PTHR33112">
    <property type="entry name" value="DOMAIN PROTEIN, PUTATIVE-RELATED"/>
    <property type="match status" value="1"/>
</dbReference>
<gene>
    <name evidence="3" type="ORF">FPOA_00240</name>
</gene>
<dbReference type="CDD" id="cd06503">
    <property type="entry name" value="ATP-synt_Fo_b"/>
    <property type="match status" value="1"/>
</dbReference>
<evidence type="ECO:0000313" key="4">
    <source>
        <dbReference type="Proteomes" id="UP000091967"/>
    </source>
</evidence>
<protein>
    <recommendedName>
        <fullName evidence="2">Heterokaryon incompatibility domain-containing protein</fullName>
    </recommendedName>
</protein>
<evidence type="ECO:0000256" key="1">
    <source>
        <dbReference type="SAM" id="MobiDB-lite"/>
    </source>
</evidence>
<reference evidence="3 4" key="1">
    <citation type="submission" date="2016-06" db="EMBL/GenBank/DDBJ databases">
        <title>Living apart together: crosstalk between the core and supernumerary genomes in a fungal plant pathogen.</title>
        <authorList>
            <person name="Vanheule A."/>
            <person name="Audenaert K."/>
            <person name="Warris S."/>
            <person name="Van De Geest H."/>
            <person name="Schijlen E."/>
            <person name="Hofte M."/>
            <person name="De Saeger S."/>
            <person name="Haesaert G."/>
            <person name="Waalwijk C."/>
            <person name="Van Der Lee T."/>
        </authorList>
    </citation>
    <scope>NUCLEOTIDE SEQUENCE [LARGE SCALE GENOMIC DNA]</scope>
    <source>
        <strain evidence="3 4">2516</strain>
    </source>
</reference>
<feature type="compositionally biased region" description="Basic and acidic residues" evidence="1">
    <location>
        <begin position="281"/>
        <end position="292"/>
    </location>
</feature>
<feature type="region of interest" description="Disordered" evidence="1">
    <location>
        <begin position="337"/>
        <end position="358"/>
    </location>
</feature>
<dbReference type="Proteomes" id="UP000091967">
    <property type="component" value="Unassembled WGS sequence"/>
</dbReference>
<name>A0A1B8B0P6_FUSPO</name>
<feature type="domain" description="Heterokaryon incompatibility" evidence="2">
    <location>
        <begin position="642"/>
        <end position="790"/>
    </location>
</feature>
<organism evidence="3 4">
    <name type="scientific">Fusarium poae</name>
    <dbReference type="NCBI Taxonomy" id="36050"/>
    <lineage>
        <taxon>Eukaryota</taxon>
        <taxon>Fungi</taxon>
        <taxon>Dikarya</taxon>
        <taxon>Ascomycota</taxon>
        <taxon>Pezizomycotina</taxon>
        <taxon>Sordariomycetes</taxon>
        <taxon>Hypocreomycetidae</taxon>
        <taxon>Hypocreales</taxon>
        <taxon>Nectriaceae</taxon>
        <taxon>Fusarium</taxon>
    </lineage>
</organism>
<keyword evidence="4" id="KW-1185">Reference proteome</keyword>
<dbReference type="STRING" id="36050.A0A1B8B0P6"/>
<comment type="caution">
    <text evidence="3">The sequence shown here is derived from an EMBL/GenBank/DDBJ whole genome shotgun (WGS) entry which is preliminary data.</text>
</comment>
<proteinExistence type="predicted"/>
<dbReference type="Pfam" id="PF06985">
    <property type="entry name" value="HET"/>
    <property type="match status" value="1"/>
</dbReference>
<dbReference type="EMBL" id="LYXU01000001">
    <property type="protein sequence ID" value="OBS26300.1"/>
    <property type="molecule type" value="Genomic_DNA"/>
</dbReference>
<dbReference type="InterPro" id="IPR010730">
    <property type="entry name" value="HET"/>
</dbReference>